<keyword evidence="2" id="KW-1185">Reference proteome</keyword>
<evidence type="ECO:0000313" key="1">
    <source>
        <dbReference type="EMBL" id="NYD36053.1"/>
    </source>
</evidence>
<comment type="caution">
    <text evidence="1">The sequence shown here is derived from an EMBL/GenBank/DDBJ whole genome shotgun (WGS) entry which is preliminary data.</text>
</comment>
<dbReference type="SUPFAM" id="SSF82784">
    <property type="entry name" value="OsmC-like"/>
    <property type="match status" value="1"/>
</dbReference>
<dbReference type="PANTHER" id="PTHR42830">
    <property type="entry name" value="OSMOTICALLY INDUCIBLE FAMILY PROTEIN"/>
    <property type="match status" value="1"/>
</dbReference>
<dbReference type="InterPro" id="IPR036102">
    <property type="entry name" value="OsmC/Ohrsf"/>
</dbReference>
<accession>A0A7Y9J5E5</accession>
<protein>
    <submittedName>
        <fullName evidence="1">Organic hydroperoxide reductase OsmC/OhrA</fullName>
    </submittedName>
</protein>
<dbReference type="Gene3D" id="3.30.300.20">
    <property type="match status" value="1"/>
</dbReference>
<sequence>MAHEYRLTVSWSDDPGTVDYRSYTRNHTVTAAGKPTLDGSADRAFRGDASRWNPEDLLVAALSECHLLSFLHVAAEAGVVVTAYTDRAVGRMTRDDDGGWSFEQVVLHPEVTTTGPPADLDTLHHAAHEACFIARSVAFPVTIEAGPPGGAQYPEDPPASP</sequence>
<dbReference type="EMBL" id="JACCBN010000001">
    <property type="protein sequence ID" value="NYD36053.1"/>
    <property type="molecule type" value="Genomic_DNA"/>
</dbReference>
<reference evidence="1 2" key="1">
    <citation type="submission" date="2020-07" db="EMBL/GenBank/DDBJ databases">
        <title>Sequencing the genomes of 1000 actinobacteria strains.</title>
        <authorList>
            <person name="Klenk H.-P."/>
        </authorList>
    </citation>
    <scope>NUCLEOTIDE SEQUENCE [LARGE SCALE GENOMIC DNA]</scope>
    <source>
        <strain evidence="1 2">DSM 45772</strain>
    </source>
</reference>
<dbReference type="Pfam" id="PF02566">
    <property type="entry name" value="OsmC"/>
    <property type="match status" value="1"/>
</dbReference>
<name>A0A7Y9J5E5_9PSEU</name>
<organism evidence="1 2">
    <name type="scientific">Actinomycetospora corticicola</name>
    <dbReference type="NCBI Taxonomy" id="663602"/>
    <lineage>
        <taxon>Bacteria</taxon>
        <taxon>Bacillati</taxon>
        <taxon>Actinomycetota</taxon>
        <taxon>Actinomycetes</taxon>
        <taxon>Pseudonocardiales</taxon>
        <taxon>Pseudonocardiaceae</taxon>
        <taxon>Actinomycetospora</taxon>
    </lineage>
</organism>
<dbReference type="RefSeq" id="WP_179793790.1">
    <property type="nucleotide sequence ID" value="NZ_BAABHP010000007.1"/>
</dbReference>
<evidence type="ECO:0000313" key="2">
    <source>
        <dbReference type="Proteomes" id="UP000535890"/>
    </source>
</evidence>
<dbReference type="Proteomes" id="UP000535890">
    <property type="component" value="Unassembled WGS sequence"/>
</dbReference>
<proteinExistence type="predicted"/>
<dbReference type="InterPro" id="IPR052707">
    <property type="entry name" value="OsmC_Ohr_Peroxiredoxin"/>
</dbReference>
<dbReference type="InterPro" id="IPR015946">
    <property type="entry name" value="KH_dom-like_a/b"/>
</dbReference>
<gene>
    <name evidence="1" type="ORF">BJ983_002155</name>
</gene>
<dbReference type="AlphaFoldDB" id="A0A7Y9J5E5"/>
<dbReference type="InterPro" id="IPR003718">
    <property type="entry name" value="OsmC/Ohr_fam"/>
</dbReference>
<dbReference type="PANTHER" id="PTHR42830:SF2">
    <property type="entry name" value="OSMC_OHR FAMILY PROTEIN"/>
    <property type="match status" value="1"/>
</dbReference>